<evidence type="ECO:0000256" key="8">
    <source>
        <dbReference type="SAM" id="Coils"/>
    </source>
</evidence>
<dbReference type="GO" id="GO:0043515">
    <property type="term" value="F:kinetochore binding"/>
    <property type="evidence" value="ECO:0007669"/>
    <property type="project" value="TreeGrafter"/>
</dbReference>
<dbReference type="VEuPathDB" id="FungiDB:EYZ11_000596"/>
<evidence type="ECO:0000256" key="4">
    <source>
        <dbReference type="ARBA" id="ARBA00022838"/>
    </source>
</evidence>
<dbReference type="EMBL" id="QUQM01000007">
    <property type="protein sequence ID" value="KAA8646266.1"/>
    <property type="molecule type" value="Genomic_DNA"/>
</dbReference>
<dbReference type="GeneID" id="54330395"/>
<keyword evidence="8" id="KW-0175">Coiled coil</keyword>
<dbReference type="GO" id="GO:0005634">
    <property type="term" value="C:nucleus"/>
    <property type="evidence" value="ECO:0007669"/>
    <property type="project" value="UniProtKB-SubCell"/>
</dbReference>
<feature type="domain" description="Centromere protein H C-terminal" evidence="9">
    <location>
        <begin position="38"/>
        <end position="236"/>
    </location>
</feature>
<organism evidence="10 11">
    <name type="scientific">Aspergillus tanneri</name>
    <dbReference type="NCBI Taxonomy" id="1220188"/>
    <lineage>
        <taxon>Eukaryota</taxon>
        <taxon>Fungi</taxon>
        <taxon>Dikarya</taxon>
        <taxon>Ascomycota</taxon>
        <taxon>Pezizomycotina</taxon>
        <taxon>Eurotiomycetes</taxon>
        <taxon>Eurotiomycetidae</taxon>
        <taxon>Eurotiales</taxon>
        <taxon>Aspergillaceae</taxon>
        <taxon>Aspergillus</taxon>
        <taxon>Aspergillus subgen. Circumdati</taxon>
    </lineage>
</organism>
<evidence type="ECO:0000313" key="10">
    <source>
        <dbReference type="EMBL" id="KAA8646266.1"/>
    </source>
</evidence>
<keyword evidence="6" id="KW-0137">Centromere</keyword>
<dbReference type="GO" id="GO:0000776">
    <property type="term" value="C:kinetochore"/>
    <property type="evidence" value="ECO:0007669"/>
    <property type="project" value="UniProtKB-KW"/>
</dbReference>
<comment type="subcellular location">
    <subcellularLocation>
        <location evidence="2">Chromosome</location>
        <location evidence="2">Centromere</location>
        <location evidence="2">Kinetochore</location>
    </subcellularLocation>
    <subcellularLocation>
        <location evidence="1">Nucleus</location>
    </subcellularLocation>
</comment>
<dbReference type="InterPro" id="IPR040034">
    <property type="entry name" value="CENP-H"/>
</dbReference>
<dbReference type="PANTHER" id="PTHR48122">
    <property type="entry name" value="CENTROMERE PROTEIN H"/>
    <property type="match status" value="1"/>
</dbReference>
<name>A0A5M9MK51_9EURO</name>
<dbReference type="OrthoDB" id="2274804at2759"/>
<dbReference type="GO" id="GO:0051382">
    <property type="term" value="P:kinetochore assembly"/>
    <property type="evidence" value="ECO:0007669"/>
    <property type="project" value="InterPro"/>
</dbReference>
<sequence length="239" mass="26817">MASGKVRSLPHLEPGEVSLVELVADDSRDTVTFSDKEARILQLYHQIQEQQLEKALLEQDLQLLSGDNAEEQLAIAERELLEARAMYTVKKKAIAAVLMTDPTIKAVHLKATSPPELSLLRLVNRRDVLSLAHENLNAAHNTTLKKLSSLEVDNLQLHRKNKELVRELLELTKDDASWKEHLDDAELEAQLEQVKENHRKSKAKWDIMKNIASAVVVGSGVKWADDEALTALVLDESDD</sequence>
<proteinExistence type="inferred from homology"/>
<keyword evidence="4" id="KW-0995">Kinetochore</keyword>
<comment type="similarity">
    <text evidence="7">Belongs to the CENP-H/MCM16 family.</text>
</comment>
<dbReference type="AlphaFoldDB" id="A0A5M9MK51"/>
<dbReference type="Proteomes" id="UP000324241">
    <property type="component" value="Unassembled WGS sequence"/>
</dbReference>
<dbReference type="GO" id="GO:0007052">
    <property type="term" value="P:mitotic spindle organization"/>
    <property type="evidence" value="ECO:0007669"/>
    <property type="project" value="TreeGrafter"/>
</dbReference>
<gene>
    <name evidence="10" type="ORF">ATNIH1004_007693</name>
</gene>
<protein>
    <recommendedName>
        <fullName evidence="9">Centromere protein H C-terminal domain-containing protein</fullName>
    </recommendedName>
</protein>
<evidence type="ECO:0000256" key="1">
    <source>
        <dbReference type="ARBA" id="ARBA00004123"/>
    </source>
</evidence>
<dbReference type="RefSeq" id="XP_033425627.1">
    <property type="nucleotide sequence ID" value="XM_033572312.1"/>
</dbReference>
<keyword evidence="3" id="KW-0158">Chromosome</keyword>
<reference evidence="10 11" key="1">
    <citation type="submission" date="2019-08" db="EMBL/GenBank/DDBJ databases">
        <title>The genome sequence of a newly discovered highly antifungal drug resistant Aspergillus species, Aspergillus tanneri NIH 1004.</title>
        <authorList>
            <person name="Mounaud S."/>
            <person name="Singh I."/>
            <person name="Joardar V."/>
            <person name="Pakala S."/>
            <person name="Pakala S."/>
            <person name="Venepally P."/>
            <person name="Chung J.K."/>
            <person name="Losada L."/>
            <person name="Nierman W.C."/>
        </authorList>
    </citation>
    <scope>NUCLEOTIDE SEQUENCE [LARGE SCALE GENOMIC DNA]</scope>
    <source>
        <strain evidence="10 11">NIH1004</strain>
    </source>
</reference>
<evidence type="ECO:0000259" key="9">
    <source>
        <dbReference type="Pfam" id="PF05837"/>
    </source>
</evidence>
<accession>A0A5M9MK51</accession>
<feature type="coiled-coil region" evidence="8">
    <location>
        <begin position="147"/>
        <end position="204"/>
    </location>
</feature>
<keyword evidence="5" id="KW-0539">Nucleus</keyword>
<feature type="coiled-coil region" evidence="8">
    <location>
        <begin position="40"/>
        <end position="86"/>
    </location>
</feature>
<comment type="caution">
    <text evidence="10">The sequence shown here is derived from an EMBL/GenBank/DDBJ whole genome shotgun (WGS) entry which is preliminary data.</text>
</comment>
<dbReference type="GO" id="GO:0007059">
    <property type="term" value="P:chromosome segregation"/>
    <property type="evidence" value="ECO:0007669"/>
    <property type="project" value="TreeGrafter"/>
</dbReference>
<evidence type="ECO:0000256" key="7">
    <source>
        <dbReference type="ARBA" id="ARBA00025735"/>
    </source>
</evidence>
<evidence type="ECO:0000256" key="5">
    <source>
        <dbReference type="ARBA" id="ARBA00023242"/>
    </source>
</evidence>
<dbReference type="Pfam" id="PF05837">
    <property type="entry name" value="CENP-H"/>
    <property type="match status" value="1"/>
</dbReference>
<evidence type="ECO:0000256" key="6">
    <source>
        <dbReference type="ARBA" id="ARBA00023328"/>
    </source>
</evidence>
<evidence type="ECO:0000256" key="2">
    <source>
        <dbReference type="ARBA" id="ARBA00004629"/>
    </source>
</evidence>
<evidence type="ECO:0000313" key="11">
    <source>
        <dbReference type="Proteomes" id="UP000324241"/>
    </source>
</evidence>
<evidence type="ECO:0000256" key="3">
    <source>
        <dbReference type="ARBA" id="ARBA00022454"/>
    </source>
</evidence>
<dbReference type="InterPro" id="IPR008426">
    <property type="entry name" value="CENP-H_C"/>
</dbReference>
<dbReference type="PANTHER" id="PTHR48122:SF1">
    <property type="entry name" value="CENTROMERE PROTEIN H"/>
    <property type="match status" value="1"/>
</dbReference>